<keyword evidence="2 8" id="KW-0812">Transmembrane</keyword>
<dbReference type="SUPFAM" id="SSF54631">
    <property type="entry name" value="CBS-domain pair"/>
    <property type="match status" value="1"/>
</dbReference>
<dbReference type="SMART" id="SM01091">
    <property type="entry name" value="CorC_HlyC"/>
    <property type="match status" value="1"/>
</dbReference>
<proteinExistence type="predicted"/>
<keyword evidence="4 8" id="KW-1133">Transmembrane helix</keyword>
<dbReference type="InterPro" id="IPR044751">
    <property type="entry name" value="Ion_transp-like_CBS"/>
</dbReference>
<keyword evidence="6 8" id="KW-0472">Membrane</keyword>
<feature type="transmembrane region" description="Helical" evidence="9">
    <location>
        <begin position="63"/>
        <end position="86"/>
    </location>
</feature>
<name>A0ABP9DLT0_9BACT</name>
<dbReference type="InterPro" id="IPR016169">
    <property type="entry name" value="FAD-bd_PCMH_sub2"/>
</dbReference>
<keyword evidence="5 7" id="KW-0129">CBS domain</keyword>
<evidence type="ECO:0000256" key="3">
    <source>
        <dbReference type="ARBA" id="ARBA00022737"/>
    </source>
</evidence>
<evidence type="ECO:0000256" key="1">
    <source>
        <dbReference type="ARBA" id="ARBA00004141"/>
    </source>
</evidence>
<evidence type="ECO:0000256" key="4">
    <source>
        <dbReference type="ARBA" id="ARBA00022989"/>
    </source>
</evidence>
<dbReference type="EMBL" id="BAABJX010000068">
    <property type="protein sequence ID" value="GAA4851828.1"/>
    <property type="molecule type" value="Genomic_DNA"/>
</dbReference>
<dbReference type="InterPro" id="IPR046342">
    <property type="entry name" value="CBS_dom_sf"/>
</dbReference>
<dbReference type="Pfam" id="PF01595">
    <property type="entry name" value="CNNM"/>
    <property type="match status" value="1"/>
</dbReference>
<keyword evidence="13" id="KW-1185">Reference proteome</keyword>
<dbReference type="Proteomes" id="UP001500298">
    <property type="component" value="Unassembled WGS sequence"/>
</dbReference>
<feature type="domain" description="CNNM transmembrane" evidence="11">
    <location>
        <begin position="3"/>
        <end position="208"/>
    </location>
</feature>
<feature type="transmembrane region" description="Helical" evidence="9">
    <location>
        <begin position="12"/>
        <end position="34"/>
    </location>
</feature>
<comment type="subcellular location">
    <subcellularLocation>
        <location evidence="1">Membrane</location>
        <topology evidence="1">Multi-pass membrane protein</topology>
    </subcellularLocation>
</comment>
<dbReference type="SUPFAM" id="SSF56176">
    <property type="entry name" value="FAD-binding/transporter-associated domain-like"/>
    <property type="match status" value="1"/>
</dbReference>
<evidence type="ECO:0000256" key="9">
    <source>
        <dbReference type="SAM" id="Phobius"/>
    </source>
</evidence>
<keyword evidence="3" id="KW-0677">Repeat</keyword>
<reference evidence="13" key="1">
    <citation type="journal article" date="2019" name="Int. J. Syst. Evol. Microbiol.">
        <title>The Global Catalogue of Microorganisms (GCM) 10K type strain sequencing project: providing services to taxonomists for standard genome sequencing and annotation.</title>
        <authorList>
            <consortium name="The Broad Institute Genomics Platform"/>
            <consortium name="The Broad Institute Genome Sequencing Center for Infectious Disease"/>
            <person name="Wu L."/>
            <person name="Ma J."/>
        </authorList>
    </citation>
    <scope>NUCLEOTIDE SEQUENCE [LARGE SCALE GENOMIC DNA]</scope>
    <source>
        <strain evidence="13">JCM 18326</strain>
    </source>
</reference>
<dbReference type="RefSeq" id="WP_345375201.1">
    <property type="nucleotide sequence ID" value="NZ_BAABJX010000068.1"/>
</dbReference>
<evidence type="ECO:0000259" key="10">
    <source>
        <dbReference type="PROSITE" id="PS51371"/>
    </source>
</evidence>
<accession>A0ABP9DLT0</accession>
<dbReference type="InterPro" id="IPR002550">
    <property type="entry name" value="CNNM"/>
</dbReference>
<organism evidence="12 13">
    <name type="scientific">Algivirga pacifica</name>
    <dbReference type="NCBI Taxonomy" id="1162670"/>
    <lineage>
        <taxon>Bacteria</taxon>
        <taxon>Pseudomonadati</taxon>
        <taxon>Bacteroidota</taxon>
        <taxon>Cytophagia</taxon>
        <taxon>Cytophagales</taxon>
        <taxon>Flammeovirgaceae</taxon>
        <taxon>Algivirga</taxon>
    </lineage>
</organism>
<protein>
    <submittedName>
        <fullName evidence="12">Hemolysin family protein</fullName>
    </submittedName>
</protein>
<evidence type="ECO:0000313" key="12">
    <source>
        <dbReference type="EMBL" id="GAA4851828.1"/>
    </source>
</evidence>
<evidence type="ECO:0000256" key="8">
    <source>
        <dbReference type="PROSITE-ProRule" id="PRU01193"/>
    </source>
</evidence>
<dbReference type="Pfam" id="PF00571">
    <property type="entry name" value="CBS"/>
    <property type="match status" value="1"/>
</dbReference>
<dbReference type="Gene3D" id="3.10.580.10">
    <property type="entry name" value="CBS-domain"/>
    <property type="match status" value="1"/>
</dbReference>
<sequence length="441" mass="49940">MEAFFSIVLELWPVLLSLVFSAFFSATEIAFVSANRLHIAIQKKKGDLLGQVLAKFYDNQSTFITTILIGNTVALVVYGFFIAEILDPMIKAALQEHLHVTAQSTLDISTLAIQTVLSTALVLMTAEFVPKSVSLADPDKFLTFSALPMNVIYTIMFPITWMVERLSAFTIVKVMNMEYSEGQPQFNLTDLSDYLQQIAIATNETDEVEVVDKKILSNALEFKHVKVKECMVPRKEIVAIEIDDSIESLNHLFNESGHSKIPVYKQSVDNVIGYCHVFHLFKKPKVIKEILTEMVMVPESMLANELMIQMTAEHKSMALVVDEFGGTSGIVTMEDIIEEIFGEIEDEHDDDEELKIIKLSDRVFQLSARNEVDYLNEEYRWELPEGEYETLGGLILNINHDIPEMGDLIEGSHFKIEILSMEGARINQVKIIFDQEPPEEE</sequence>
<evidence type="ECO:0000256" key="7">
    <source>
        <dbReference type="PROSITE-ProRule" id="PRU00703"/>
    </source>
</evidence>
<feature type="transmembrane region" description="Helical" evidence="9">
    <location>
        <begin position="141"/>
        <end position="163"/>
    </location>
</feature>
<evidence type="ECO:0000313" key="13">
    <source>
        <dbReference type="Proteomes" id="UP001500298"/>
    </source>
</evidence>
<dbReference type="InterPro" id="IPR000644">
    <property type="entry name" value="CBS_dom"/>
</dbReference>
<dbReference type="PANTHER" id="PTHR22777:SF17">
    <property type="entry name" value="UPF0053 PROTEIN SLL0260"/>
    <property type="match status" value="1"/>
</dbReference>
<dbReference type="InterPro" id="IPR005170">
    <property type="entry name" value="Transptr-assoc_dom"/>
</dbReference>
<dbReference type="CDD" id="cd04590">
    <property type="entry name" value="CBS_pair_CorC_HlyC_assoc"/>
    <property type="match status" value="1"/>
</dbReference>
<dbReference type="InterPro" id="IPR036318">
    <property type="entry name" value="FAD-bd_PCMH-like_sf"/>
</dbReference>
<evidence type="ECO:0000256" key="5">
    <source>
        <dbReference type="ARBA" id="ARBA00023122"/>
    </source>
</evidence>
<dbReference type="PROSITE" id="PS51371">
    <property type="entry name" value="CBS"/>
    <property type="match status" value="1"/>
</dbReference>
<dbReference type="Gene3D" id="3.30.465.10">
    <property type="match status" value="1"/>
</dbReference>
<evidence type="ECO:0000256" key="2">
    <source>
        <dbReference type="ARBA" id="ARBA00022692"/>
    </source>
</evidence>
<dbReference type="Pfam" id="PF03471">
    <property type="entry name" value="CorC_HlyC"/>
    <property type="match status" value="1"/>
</dbReference>
<comment type="caution">
    <text evidence="12">The sequence shown here is derived from an EMBL/GenBank/DDBJ whole genome shotgun (WGS) entry which is preliminary data.</text>
</comment>
<feature type="domain" description="CBS" evidence="10">
    <location>
        <begin position="290"/>
        <end position="347"/>
    </location>
</feature>
<evidence type="ECO:0000256" key="6">
    <source>
        <dbReference type="ARBA" id="ARBA00023136"/>
    </source>
</evidence>
<gene>
    <name evidence="12" type="ORF">GCM10023331_40510</name>
</gene>
<dbReference type="PANTHER" id="PTHR22777">
    <property type="entry name" value="HEMOLYSIN-RELATED"/>
    <property type="match status" value="1"/>
</dbReference>
<evidence type="ECO:0000259" key="11">
    <source>
        <dbReference type="PROSITE" id="PS51846"/>
    </source>
</evidence>
<dbReference type="PROSITE" id="PS51846">
    <property type="entry name" value="CNNM"/>
    <property type="match status" value="1"/>
</dbReference>